<name>A0A8I0G9M9_9ACTO</name>
<dbReference type="InterPro" id="IPR011006">
    <property type="entry name" value="CheY-like_superfamily"/>
</dbReference>
<dbReference type="SMART" id="SM00448">
    <property type="entry name" value="REC"/>
    <property type="match status" value="1"/>
</dbReference>
<dbReference type="Pfam" id="PF00072">
    <property type="entry name" value="Response_reg"/>
    <property type="match status" value="1"/>
</dbReference>
<dbReference type="SUPFAM" id="SSF52172">
    <property type="entry name" value="CheY-like"/>
    <property type="match status" value="1"/>
</dbReference>
<dbReference type="GO" id="GO:0000160">
    <property type="term" value="P:phosphorelay signal transduction system"/>
    <property type="evidence" value="ECO:0007669"/>
    <property type="project" value="InterPro"/>
</dbReference>
<evidence type="ECO:0000256" key="2">
    <source>
        <dbReference type="PROSITE-ProRule" id="PRU00169"/>
    </source>
</evidence>
<dbReference type="Proteomes" id="UP000627538">
    <property type="component" value="Unassembled WGS sequence"/>
</dbReference>
<feature type="modified residue" description="4-aspartylphosphate" evidence="2">
    <location>
        <position position="54"/>
    </location>
</feature>
<comment type="caution">
    <text evidence="5">The sequence shown here is derived from an EMBL/GenBank/DDBJ whole genome shotgun (WGS) entry which is preliminary data.</text>
</comment>
<dbReference type="RefSeq" id="WP_191072009.1">
    <property type="nucleotide sequence ID" value="NZ_CP060506.1"/>
</dbReference>
<evidence type="ECO:0000313" key="6">
    <source>
        <dbReference type="Proteomes" id="UP000627538"/>
    </source>
</evidence>
<dbReference type="InterPro" id="IPR001789">
    <property type="entry name" value="Sig_transdc_resp-reg_receiver"/>
</dbReference>
<dbReference type="SMART" id="SM00421">
    <property type="entry name" value="HTH_LUXR"/>
    <property type="match status" value="1"/>
</dbReference>
<protein>
    <submittedName>
        <fullName evidence="5">Response regulator transcription factor</fullName>
    </submittedName>
</protein>
<dbReference type="PROSITE" id="PS50110">
    <property type="entry name" value="RESPONSE_REGULATORY"/>
    <property type="match status" value="1"/>
</dbReference>
<accession>A0A8I0G9M9</accession>
<feature type="domain" description="Response regulatory" evidence="4">
    <location>
        <begin position="3"/>
        <end position="119"/>
    </location>
</feature>
<gene>
    <name evidence="5" type="ORF">H8R10_05675</name>
</gene>
<keyword evidence="1" id="KW-0238">DNA-binding</keyword>
<dbReference type="InterPro" id="IPR016032">
    <property type="entry name" value="Sig_transdc_resp-reg_C-effctor"/>
</dbReference>
<dbReference type="EMBL" id="JACRUO010000001">
    <property type="protein sequence ID" value="MBD3689714.1"/>
    <property type="molecule type" value="Genomic_DNA"/>
</dbReference>
<reference evidence="5 6" key="1">
    <citation type="submission" date="2020-08" db="EMBL/GenBank/DDBJ databases">
        <title>Winkia gen. nov., sp. nov., isolated from faeces of the Anser albifrons in China.</title>
        <authorList>
            <person name="Liu Q."/>
        </authorList>
    </citation>
    <scope>NUCLEOTIDE SEQUENCE [LARGE SCALE GENOMIC DNA]</scope>
    <source>
        <strain evidence="5 6">C62</strain>
    </source>
</reference>
<dbReference type="PROSITE" id="PS50043">
    <property type="entry name" value="HTH_LUXR_2"/>
    <property type="match status" value="1"/>
</dbReference>
<proteinExistence type="predicted"/>
<dbReference type="AlphaFoldDB" id="A0A8I0G9M9"/>
<dbReference type="GO" id="GO:0003677">
    <property type="term" value="F:DNA binding"/>
    <property type="evidence" value="ECO:0007669"/>
    <property type="project" value="UniProtKB-KW"/>
</dbReference>
<dbReference type="GO" id="GO:0006355">
    <property type="term" value="P:regulation of DNA-templated transcription"/>
    <property type="evidence" value="ECO:0007669"/>
    <property type="project" value="InterPro"/>
</dbReference>
<organism evidence="5 6">
    <name type="scientific">Nanchangia anserum</name>
    <dbReference type="NCBI Taxonomy" id="2692125"/>
    <lineage>
        <taxon>Bacteria</taxon>
        <taxon>Bacillati</taxon>
        <taxon>Actinomycetota</taxon>
        <taxon>Actinomycetes</taxon>
        <taxon>Actinomycetales</taxon>
        <taxon>Actinomycetaceae</taxon>
        <taxon>Nanchangia</taxon>
    </lineage>
</organism>
<dbReference type="InterPro" id="IPR000792">
    <property type="entry name" value="Tscrpt_reg_LuxR_C"/>
</dbReference>
<dbReference type="PANTHER" id="PTHR43214:SF42">
    <property type="entry name" value="TRANSCRIPTIONAL REGULATORY PROTEIN DESR"/>
    <property type="match status" value="1"/>
</dbReference>
<evidence type="ECO:0000259" key="4">
    <source>
        <dbReference type="PROSITE" id="PS50110"/>
    </source>
</evidence>
<dbReference type="InterPro" id="IPR039420">
    <property type="entry name" value="WalR-like"/>
</dbReference>
<dbReference type="PANTHER" id="PTHR43214">
    <property type="entry name" value="TWO-COMPONENT RESPONSE REGULATOR"/>
    <property type="match status" value="1"/>
</dbReference>
<dbReference type="PRINTS" id="PR00038">
    <property type="entry name" value="HTHLUXR"/>
</dbReference>
<evidence type="ECO:0000313" key="5">
    <source>
        <dbReference type="EMBL" id="MBD3689714.1"/>
    </source>
</evidence>
<evidence type="ECO:0000259" key="3">
    <source>
        <dbReference type="PROSITE" id="PS50043"/>
    </source>
</evidence>
<keyword evidence="2" id="KW-0597">Phosphoprotein</keyword>
<keyword evidence="6" id="KW-1185">Reference proteome</keyword>
<evidence type="ECO:0000256" key="1">
    <source>
        <dbReference type="ARBA" id="ARBA00023125"/>
    </source>
</evidence>
<feature type="domain" description="HTH luxR-type" evidence="3">
    <location>
        <begin position="134"/>
        <end position="199"/>
    </location>
</feature>
<sequence>MIRVAVVDDQALIRGALAALLGLEPDIEVVATASSGDEIVSVLADETVDVVLMDVEMPGGDGIATCAQIRARFPSTRVLIVTTFGRAGYVRRAFAAGASGFVVKDAPAEELARHVRDVHAGLRVIDPQLASDSLAVGINPLTPREREVLCAVELGGTISDIAARLHVSAGTVRNHVSAAMGKTQARTRADAARVARDNGWL</sequence>
<dbReference type="SUPFAM" id="SSF46894">
    <property type="entry name" value="C-terminal effector domain of the bipartite response regulators"/>
    <property type="match status" value="1"/>
</dbReference>
<dbReference type="CDD" id="cd06170">
    <property type="entry name" value="LuxR_C_like"/>
    <property type="match status" value="1"/>
</dbReference>
<dbReference type="Gene3D" id="3.40.50.2300">
    <property type="match status" value="1"/>
</dbReference>
<dbReference type="Pfam" id="PF00196">
    <property type="entry name" value="GerE"/>
    <property type="match status" value="1"/>
</dbReference>